<evidence type="ECO:0008006" key="5">
    <source>
        <dbReference type="Google" id="ProtNLM"/>
    </source>
</evidence>
<dbReference type="Proteomes" id="UP001243330">
    <property type="component" value="Unassembled WGS sequence"/>
</dbReference>
<feature type="compositionally biased region" description="Polar residues" evidence="1">
    <location>
        <begin position="86"/>
        <end position="95"/>
    </location>
</feature>
<accession>A0AAD9E785</accession>
<proteinExistence type="predicted"/>
<evidence type="ECO:0000313" key="3">
    <source>
        <dbReference type="EMBL" id="KAK1837990.1"/>
    </source>
</evidence>
<feature type="region of interest" description="Disordered" evidence="1">
    <location>
        <begin position="44"/>
        <end position="95"/>
    </location>
</feature>
<dbReference type="AlphaFoldDB" id="A0AAD9E785"/>
<evidence type="ECO:0000313" key="4">
    <source>
        <dbReference type="Proteomes" id="UP001243330"/>
    </source>
</evidence>
<keyword evidence="4" id="KW-1185">Reference proteome</keyword>
<sequence length="95" mass="10571">MRFSYWSWWLTWCLLARSLVCLFSSADKTRLALASGMESAERGLRGAKMREASQAPRGAELGGTRRREMRRNNGQSPIFCPGQDAAVSSQGEITT</sequence>
<dbReference type="EMBL" id="JAQOWY010000939">
    <property type="protein sequence ID" value="KAK1837990.1"/>
    <property type="molecule type" value="Genomic_DNA"/>
</dbReference>
<name>A0AAD9E785_9PEZI</name>
<keyword evidence="2" id="KW-0732">Signal</keyword>
<organism evidence="3 4">
    <name type="scientific">Colletotrichum chrysophilum</name>
    <dbReference type="NCBI Taxonomy" id="1836956"/>
    <lineage>
        <taxon>Eukaryota</taxon>
        <taxon>Fungi</taxon>
        <taxon>Dikarya</taxon>
        <taxon>Ascomycota</taxon>
        <taxon>Pezizomycotina</taxon>
        <taxon>Sordariomycetes</taxon>
        <taxon>Hypocreomycetidae</taxon>
        <taxon>Glomerellales</taxon>
        <taxon>Glomerellaceae</taxon>
        <taxon>Colletotrichum</taxon>
        <taxon>Colletotrichum gloeosporioides species complex</taxon>
    </lineage>
</organism>
<evidence type="ECO:0000256" key="2">
    <source>
        <dbReference type="SAM" id="SignalP"/>
    </source>
</evidence>
<reference evidence="3" key="1">
    <citation type="submission" date="2023-01" db="EMBL/GenBank/DDBJ databases">
        <title>Colletotrichum chrysophilum M932 genome sequence.</title>
        <authorList>
            <person name="Baroncelli R."/>
        </authorList>
    </citation>
    <scope>NUCLEOTIDE SEQUENCE</scope>
    <source>
        <strain evidence="3">M932</strain>
    </source>
</reference>
<comment type="caution">
    <text evidence="3">The sequence shown here is derived from an EMBL/GenBank/DDBJ whole genome shotgun (WGS) entry which is preliminary data.</text>
</comment>
<gene>
    <name evidence="3" type="ORF">CCHR01_19384</name>
</gene>
<evidence type="ECO:0000256" key="1">
    <source>
        <dbReference type="SAM" id="MobiDB-lite"/>
    </source>
</evidence>
<protein>
    <recommendedName>
        <fullName evidence="5">Secreted protein</fullName>
    </recommendedName>
</protein>
<feature type="signal peptide" evidence="2">
    <location>
        <begin position="1"/>
        <end position="18"/>
    </location>
</feature>
<feature type="chain" id="PRO_5041938040" description="Secreted protein" evidence="2">
    <location>
        <begin position="19"/>
        <end position="95"/>
    </location>
</feature>